<evidence type="ECO:0000259" key="1">
    <source>
        <dbReference type="Pfam" id="PF08861"/>
    </source>
</evidence>
<keyword evidence="3" id="KW-1185">Reference proteome</keyword>
<dbReference type="Pfam" id="PF08861">
    <property type="entry name" value="DUF1828"/>
    <property type="match status" value="1"/>
</dbReference>
<dbReference type="EMBL" id="ADNY01000011">
    <property type="protein sequence ID" value="EFG56098.1"/>
    <property type="molecule type" value="Genomic_DNA"/>
</dbReference>
<feature type="domain" description="DUF1828" evidence="1">
    <location>
        <begin position="37"/>
        <end position="121"/>
    </location>
</feature>
<dbReference type="Proteomes" id="UP000004069">
    <property type="component" value="Unassembled WGS sequence"/>
</dbReference>
<dbReference type="eggNOG" id="ENOG5030AM4">
    <property type="taxonomic scope" value="Bacteria"/>
</dbReference>
<evidence type="ECO:0000313" key="2">
    <source>
        <dbReference type="EMBL" id="EFG56098.1"/>
    </source>
</evidence>
<comment type="caution">
    <text evidence="2">The sequence shown here is derived from an EMBL/GenBank/DDBJ whole genome shotgun (WGS) entry which is preliminary data.</text>
</comment>
<evidence type="ECO:0000313" key="3">
    <source>
        <dbReference type="Proteomes" id="UP000004069"/>
    </source>
</evidence>
<dbReference type="OrthoDB" id="2308164at2"/>
<dbReference type="STRING" id="83683.B1745_03985"/>
<dbReference type="RefSeq" id="WP_006351436.1">
    <property type="nucleotide sequence ID" value="NZ_ADNY01000011.1"/>
</dbReference>
<dbReference type="AlphaFoldDB" id="D4YS04"/>
<reference evidence="2 3" key="1">
    <citation type="submission" date="2010-04" db="EMBL/GenBank/DDBJ databases">
        <authorList>
            <person name="Muzny D."/>
            <person name="Qin X."/>
            <person name="Deng J."/>
            <person name="Jiang H."/>
            <person name="Liu Y."/>
            <person name="Qu J."/>
            <person name="Song X.-Z."/>
            <person name="Zhang L."/>
            <person name="Thornton R."/>
            <person name="Coyle M."/>
            <person name="Francisco L."/>
            <person name="Jackson L."/>
            <person name="Javaid M."/>
            <person name="Korchina V."/>
            <person name="Kovar C."/>
            <person name="Mata R."/>
            <person name="Mathew T."/>
            <person name="Ngo R."/>
            <person name="Nguyen L."/>
            <person name="Nguyen N."/>
            <person name="Okwuonu G."/>
            <person name="Ongeri F."/>
            <person name="Pham C."/>
            <person name="Simmons D."/>
            <person name="Wilczek-Boney K."/>
            <person name="Hale W."/>
            <person name="Jakkamsetti A."/>
            <person name="Pham P."/>
            <person name="Ruth R."/>
            <person name="San Lucas F."/>
            <person name="Warren J."/>
            <person name="Zhang J."/>
            <person name="Zhao Z."/>
            <person name="Zhou C."/>
            <person name="Zhu D."/>
            <person name="Lee S."/>
            <person name="Bess C."/>
            <person name="Blankenburg K."/>
            <person name="Forbes L."/>
            <person name="Fu Q."/>
            <person name="Gubbala S."/>
            <person name="Hirani K."/>
            <person name="Jayaseelan J.C."/>
            <person name="Lara F."/>
            <person name="Munidasa M."/>
            <person name="Palculict T."/>
            <person name="Patil S."/>
            <person name="Pu L.-L."/>
            <person name="Saada N."/>
            <person name="Tang L."/>
            <person name="Weissenberger G."/>
            <person name="Zhu Y."/>
            <person name="Hemphill L."/>
            <person name="Shang Y."/>
            <person name="Youmans B."/>
            <person name="Ayvaz T."/>
            <person name="Ross M."/>
            <person name="Santibanez J."/>
            <person name="Aqrawi P."/>
            <person name="Gross S."/>
            <person name="Joshi V."/>
            <person name="Fowler G."/>
            <person name="Nazareth L."/>
            <person name="Reid J."/>
            <person name="Worley K."/>
            <person name="Petrosino J."/>
            <person name="Highlander S."/>
            <person name="Gibbs R."/>
        </authorList>
    </citation>
    <scope>NUCLEOTIDE SEQUENCE [LARGE SCALE GENOMIC DNA]</scope>
    <source>
        <strain evidence="2 3">DSM 11664</strain>
    </source>
</reference>
<proteinExistence type="predicted"/>
<organism evidence="2 3">
    <name type="scientific">Lactobacillus amylolyticus DSM 11664</name>
    <dbReference type="NCBI Taxonomy" id="585524"/>
    <lineage>
        <taxon>Bacteria</taxon>
        <taxon>Bacillati</taxon>
        <taxon>Bacillota</taxon>
        <taxon>Bacilli</taxon>
        <taxon>Lactobacillales</taxon>
        <taxon>Lactobacillaceae</taxon>
        <taxon>Lactobacillus</taxon>
    </lineage>
</organism>
<name>D4YS04_9LACO</name>
<protein>
    <recommendedName>
        <fullName evidence="1">DUF1828 domain-containing protein</fullName>
    </recommendedName>
</protein>
<gene>
    <name evidence="2" type="ORF">HMPREF0493_0282</name>
</gene>
<dbReference type="InterPro" id="IPR014960">
    <property type="entry name" value="DUF1828"/>
</dbReference>
<sequence>MKLKAEFIQSELGNWVARNTAVIPVSSDIFEVATTEIDSYGDTIYCFVKQVDNLYQISDEGRMLFKLDPGASDQELYETAEAIAIGAGFDYDEKHCEISVTTDQDNLAQAIVKLSQLQLAISYLG</sequence>
<dbReference type="PATRIC" id="fig|585524.9.peg.1334"/>
<accession>D4YS04</accession>